<evidence type="ECO:0000313" key="11">
    <source>
        <dbReference type="Proteomes" id="UP000734854"/>
    </source>
</evidence>
<gene>
    <name evidence="10" type="ORF">ZIOFF_058174</name>
</gene>
<evidence type="ECO:0000256" key="5">
    <source>
        <dbReference type="ARBA" id="ARBA00023002"/>
    </source>
</evidence>
<evidence type="ECO:0000256" key="3">
    <source>
        <dbReference type="ARBA" id="ARBA00012371"/>
    </source>
</evidence>
<dbReference type="Proteomes" id="UP000734854">
    <property type="component" value="Unassembled WGS sequence"/>
</dbReference>
<dbReference type="PANTHER" id="PTHR43238:SF1">
    <property type="entry name" value="GDP-L-FUCOSE SYNTHASE"/>
    <property type="match status" value="1"/>
</dbReference>
<dbReference type="UniPathway" id="UPA00128">
    <property type="reaction ID" value="UER00191"/>
</dbReference>
<evidence type="ECO:0000259" key="9">
    <source>
        <dbReference type="Pfam" id="PF01370"/>
    </source>
</evidence>
<accession>A0A8J5F6F5</accession>
<evidence type="ECO:0000256" key="6">
    <source>
        <dbReference type="ARBA" id="ARBA00023235"/>
    </source>
</evidence>
<reference evidence="10 11" key="1">
    <citation type="submission" date="2020-08" db="EMBL/GenBank/DDBJ databases">
        <title>Plant Genome Project.</title>
        <authorList>
            <person name="Zhang R.-G."/>
        </authorList>
    </citation>
    <scope>NUCLEOTIDE SEQUENCE [LARGE SCALE GENOMIC DNA]</scope>
    <source>
        <tissue evidence="10">Rhizome</tissue>
    </source>
</reference>
<dbReference type="Gene3D" id="3.40.50.720">
    <property type="entry name" value="NAD(P)-binding Rossmann-like Domain"/>
    <property type="match status" value="1"/>
</dbReference>
<evidence type="ECO:0000256" key="8">
    <source>
        <dbReference type="ARBA" id="ARBA00051935"/>
    </source>
</evidence>
<dbReference type="InterPro" id="IPR036291">
    <property type="entry name" value="NAD(P)-bd_dom_sf"/>
</dbReference>
<keyword evidence="4" id="KW-0521">NADP</keyword>
<comment type="caution">
    <text evidence="10">The sequence shown here is derived from an EMBL/GenBank/DDBJ whole genome shotgun (WGS) entry which is preliminary data.</text>
</comment>
<dbReference type="HAMAP" id="MF_00956">
    <property type="entry name" value="GDP_fucose_synth"/>
    <property type="match status" value="1"/>
</dbReference>
<dbReference type="InterPro" id="IPR028614">
    <property type="entry name" value="GDP_fucose/colitose_synth"/>
</dbReference>
<comment type="similarity">
    <text evidence="2">Belongs to the NAD(P)-dependent epimerase/dehydratase family. Fucose synthase subfamily.</text>
</comment>
<comment type="catalytic activity">
    <reaction evidence="8">
        <text>GDP-beta-L-fucose + NADP(+) = GDP-4-dehydro-alpha-D-rhamnose + NADPH + H(+)</text>
        <dbReference type="Rhea" id="RHEA:18885"/>
        <dbReference type="ChEBI" id="CHEBI:15378"/>
        <dbReference type="ChEBI" id="CHEBI:57273"/>
        <dbReference type="ChEBI" id="CHEBI:57783"/>
        <dbReference type="ChEBI" id="CHEBI:57964"/>
        <dbReference type="ChEBI" id="CHEBI:58349"/>
        <dbReference type="EC" id="1.1.1.271"/>
    </reaction>
</comment>
<protein>
    <recommendedName>
        <fullName evidence="3">GDP-L-fucose synthase</fullName>
        <ecNumber evidence="3">1.1.1.271</ecNumber>
    </recommendedName>
</protein>
<dbReference type="GO" id="GO:0050577">
    <property type="term" value="F:GDP-L-fucose synthase activity"/>
    <property type="evidence" value="ECO:0007669"/>
    <property type="project" value="UniProtKB-EC"/>
</dbReference>
<evidence type="ECO:0000256" key="4">
    <source>
        <dbReference type="ARBA" id="ARBA00022857"/>
    </source>
</evidence>
<sequence length="579" mass="63112">MTFPYPQVSPFVKFRTAARFFPPLPTPPDFRDFLLFTPPCLAVMGAESADAAEVIPSFLSDTAAKVFVAGQRGLVGSAIHRKLVALGFTNLLLCTHTDLDLTRQADVEAFFAAERPRYVIVAAAKVGGIHANSSYPADFIAVNLQIQTNIIDAALRCAGGAVRKLLFLGSSCIYPKHAPQPIPESALLSGPLEPTNEWYAIAKIAGIKMCQAYRIQHGLDAISSMPTNLYGPQDNFHPENSHVLPALIRRFHNAKVAGDKEVVVWGTGSPLREFLHVDDLADAVVFLMDRYSGLEHVNVGSGKEVTIKELAELVKEVVGFKGELVWDKTKPDGTPRKLMDSSKLAAMGWEAKIPLRQGLADTYNWASASGAYFAVEENELIKRGGGSVDESGSSGWAAFWLAAKREHTTAAFEREMGFEETTDPARLPTTLNQTNYREGELVAGRESSRREQGARNWRGRARGWEGELAAAGEGELAAAREGELTAVGEGDLATTGQRQGGRARSGRRELAAIGETSWLEGRARGSRRGRPRDGASARVVMQFWRERSQRQERAHDWEGELAAAGEGELVAVGRESSQR</sequence>
<dbReference type="AlphaFoldDB" id="A0A8J5F6F5"/>
<keyword evidence="11" id="KW-1185">Reference proteome</keyword>
<dbReference type="EMBL" id="JACMSC010000016">
    <property type="protein sequence ID" value="KAG6481570.1"/>
    <property type="molecule type" value="Genomic_DNA"/>
</dbReference>
<proteinExistence type="inferred from homology"/>
<keyword evidence="7" id="KW-0511">Multifunctional enzyme</keyword>
<evidence type="ECO:0000313" key="10">
    <source>
        <dbReference type="EMBL" id="KAG6481570.1"/>
    </source>
</evidence>
<keyword evidence="6" id="KW-0413">Isomerase</keyword>
<dbReference type="FunFam" id="3.40.50.720:FF:000101">
    <property type="entry name" value="GDP-L-fucose synthase"/>
    <property type="match status" value="1"/>
</dbReference>
<organism evidence="10 11">
    <name type="scientific">Zingiber officinale</name>
    <name type="common">Ginger</name>
    <name type="synonym">Amomum zingiber</name>
    <dbReference type="NCBI Taxonomy" id="94328"/>
    <lineage>
        <taxon>Eukaryota</taxon>
        <taxon>Viridiplantae</taxon>
        <taxon>Streptophyta</taxon>
        <taxon>Embryophyta</taxon>
        <taxon>Tracheophyta</taxon>
        <taxon>Spermatophyta</taxon>
        <taxon>Magnoliopsida</taxon>
        <taxon>Liliopsida</taxon>
        <taxon>Zingiberales</taxon>
        <taxon>Zingiberaceae</taxon>
        <taxon>Zingiber</taxon>
    </lineage>
</organism>
<name>A0A8J5F6F5_ZINOF</name>
<keyword evidence="5" id="KW-0560">Oxidoreductase</keyword>
<dbReference type="PANTHER" id="PTHR43238">
    <property type="entry name" value="GDP-L-FUCOSE SYNTHASE"/>
    <property type="match status" value="1"/>
</dbReference>
<dbReference type="EC" id="1.1.1.271" evidence="3"/>
<dbReference type="GO" id="GO:0016853">
    <property type="term" value="F:isomerase activity"/>
    <property type="evidence" value="ECO:0007669"/>
    <property type="project" value="UniProtKB-KW"/>
</dbReference>
<evidence type="ECO:0000256" key="7">
    <source>
        <dbReference type="ARBA" id="ARBA00023268"/>
    </source>
</evidence>
<dbReference type="Pfam" id="PF01370">
    <property type="entry name" value="Epimerase"/>
    <property type="match status" value="1"/>
</dbReference>
<dbReference type="SUPFAM" id="SSF51735">
    <property type="entry name" value="NAD(P)-binding Rossmann-fold domains"/>
    <property type="match status" value="1"/>
</dbReference>
<dbReference type="GO" id="GO:0042351">
    <property type="term" value="P:'de novo' GDP-L-fucose biosynthetic process"/>
    <property type="evidence" value="ECO:0007669"/>
    <property type="project" value="UniProtKB-UniPathway"/>
</dbReference>
<dbReference type="Gene3D" id="3.90.25.10">
    <property type="entry name" value="UDP-galactose 4-epimerase, domain 1"/>
    <property type="match status" value="1"/>
</dbReference>
<evidence type="ECO:0000256" key="2">
    <source>
        <dbReference type="ARBA" id="ARBA00005959"/>
    </source>
</evidence>
<comment type="pathway">
    <text evidence="1">Nucleotide-sugar biosynthesis; GDP-L-fucose biosynthesis via de novo pathway; GDP-L-fucose from GDP-alpha-D-mannose: step 2/2.</text>
</comment>
<dbReference type="InterPro" id="IPR001509">
    <property type="entry name" value="Epimerase_deHydtase"/>
</dbReference>
<dbReference type="CDD" id="cd05239">
    <property type="entry name" value="GDP_FS_SDR_e"/>
    <property type="match status" value="1"/>
</dbReference>
<feature type="domain" description="NAD-dependent epimerase/dehydratase" evidence="9">
    <location>
        <begin position="66"/>
        <end position="300"/>
    </location>
</feature>
<evidence type="ECO:0000256" key="1">
    <source>
        <dbReference type="ARBA" id="ARBA00004883"/>
    </source>
</evidence>